<dbReference type="EMBL" id="UOFX01000053">
    <property type="protein sequence ID" value="VAX09486.1"/>
    <property type="molecule type" value="Genomic_DNA"/>
</dbReference>
<reference evidence="11" key="1">
    <citation type="submission" date="2018-06" db="EMBL/GenBank/DDBJ databases">
        <authorList>
            <person name="Zhirakovskaya E."/>
        </authorList>
    </citation>
    <scope>NUCLEOTIDE SEQUENCE</scope>
</reference>
<dbReference type="HAMAP" id="MF_01635">
    <property type="entry name" value="UbiA"/>
    <property type="match status" value="1"/>
</dbReference>
<evidence type="ECO:0000256" key="2">
    <source>
        <dbReference type="ARBA" id="ARBA00004141"/>
    </source>
</evidence>
<dbReference type="GO" id="GO:0005886">
    <property type="term" value="C:plasma membrane"/>
    <property type="evidence" value="ECO:0007669"/>
    <property type="project" value="TreeGrafter"/>
</dbReference>
<dbReference type="Pfam" id="PF01040">
    <property type="entry name" value="UbiA"/>
    <property type="match status" value="1"/>
</dbReference>
<evidence type="ECO:0000256" key="9">
    <source>
        <dbReference type="ARBA" id="ARBA00023136"/>
    </source>
</evidence>
<comment type="similarity">
    <text evidence="3">Belongs to the UbiA prenyltransferase family.</text>
</comment>
<gene>
    <name evidence="11" type="ORF">MNBD_GAMMA26-286</name>
</gene>
<dbReference type="NCBIfam" id="TIGR01474">
    <property type="entry name" value="ubiA_proteo"/>
    <property type="match status" value="1"/>
</dbReference>
<proteinExistence type="inferred from homology"/>
<feature type="transmembrane region" description="Helical" evidence="10">
    <location>
        <begin position="213"/>
        <end position="240"/>
    </location>
</feature>
<organism evidence="11">
    <name type="scientific">hydrothermal vent metagenome</name>
    <dbReference type="NCBI Taxonomy" id="652676"/>
    <lineage>
        <taxon>unclassified sequences</taxon>
        <taxon>metagenomes</taxon>
        <taxon>ecological metagenomes</taxon>
    </lineage>
</organism>
<evidence type="ECO:0000256" key="4">
    <source>
        <dbReference type="ARBA" id="ARBA00022475"/>
    </source>
</evidence>
<evidence type="ECO:0000313" key="11">
    <source>
        <dbReference type="EMBL" id="VAX09486.1"/>
    </source>
</evidence>
<feature type="transmembrane region" description="Helical" evidence="10">
    <location>
        <begin position="246"/>
        <end position="262"/>
    </location>
</feature>
<feature type="transmembrane region" description="Helical" evidence="10">
    <location>
        <begin position="150"/>
        <end position="170"/>
    </location>
</feature>
<dbReference type="PANTHER" id="PTHR11048:SF28">
    <property type="entry name" value="4-HYDROXYBENZOATE POLYPRENYLTRANSFERASE, MITOCHONDRIAL"/>
    <property type="match status" value="1"/>
</dbReference>
<keyword evidence="6 10" id="KW-0812">Transmembrane</keyword>
<accession>A0A3B1AU10</accession>
<comment type="subcellular location">
    <subcellularLocation>
        <location evidence="2">Membrane</location>
        <topology evidence="2">Multi-pass membrane protein</topology>
    </subcellularLocation>
</comment>
<sequence length="298" mass="32758">MAKPEARTNIQQYPWLERLGNYALLIRADRPIGILLLMWPALWALWIAGAGQPAWGVTVIFILGVAIMRSAGCAINDYADRDIDIKVERTKNRPIATGLVTPKEALGVFGVLVLMAFLLVLLLNIQTILMSAVAVALAAIYPFMKRYTHLPQLVLGAAFGWAVPMAFTALTETVSQVGWLLFIATVIWALIYDTQYAMVDRDDDIKIGVKSTAILFGDMDLIIIGILQATMLGILLLVGVNAEFGVFYYLGLAGAATLFAYQQYLTRNREPKDCFAAFLNNNYVGAAVFAGLVLDYLK</sequence>
<keyword evidence="9 10" id="KW-0472">Membrane</keyword>
<evidence type="ECO:0000256" key="1">
    <source>
        <dbReference type="ARBA" id="ARBA00001946"/>
    </source>
</evidence>
<dbReference type="FunFam" id="1.10.357.140:FF:000002">
    <property type="entry name" value="4-hydroxybenzoate octaprenyltransferase"/>
    <property type="match status" value="1"/>
</dbReference>
<dbReference type="InterPro" id="IPR044878">
    <property type="entry name" value="UbiA_sf"/>
</dbReference>
<dbReference type="InterPro" id="IPR000537">
    <property type="entry name" value="UbiA_prenyltransferase"/>
</dbReference>
<evidence type="ECO:0000256" key="7">
    <source>
        <dbReference type="ARBA" id="ARBA00022842"/>
    </source>
</evidence>
<feature type="transmembrane region" description="Helical" evidence="10">
    <location>
        <begin position="32"/>
        <end position="49"/>
    </location>
</feature>
<keyword evidence="4" id="KW-1003">Cell membrane</keyword>
<keyword evidence="5 11" id="KW-0808">Transferase</keyword>
<dbReference type="PROSITE" id="PS00943">
    <property type="entry name" value="UBIA"/>
    <property type="match status" value="1"/>
</dbReference>
<dbReference type="AlphaFoldDB" id="A0A3B1AU10"/>
<dbReference type="PANTHER" id="PTHR11048">
    <property type="entry name" value="PRENYLTRANSFERASES"/>
    <property type="match status" value="1"/>
</dbReference>
<dbReference type="GO" id="GO:0006744">
    <property type="term" value="P:ubiquinone biosynthetic process"/>
    <property type="evidence" value="ECO:0007669"/>
    <property type="project" value="TreeGrafter"/>
</dbReference>
<protein>
    <submittedName>
        <fullName evidence="11">4-hydroxybenzoate polyprenyltransferase</fullName>
        <ecNumber evidence="11">2.5.1.39</ecNumber>
    </submittedName>
</protein>
<dbReference type="Gene3D" id="1.10.357.140">
    <property type="entry name" value="UbiA prenyltransferase"/>
    <property type="match status" value="1"/>
</dbReference>
<evidence type="ECO:0000256" key="3">
    <source>
        <dbReference type="ARBA" id="ARBA00005985"/>
    </source>
</evidence>
<keyword evidence="7" id="KW-0460">Magnesium</keyword>
<dbReference type="EC" id="2.5.1.39" evidence="11"/>
<dbReference type="InterPro" id="IPR030470">
    <property type="entry name" value="UbiA_prenylTrfase_CS"/>
</dbReference>
<name>A0A3B1AU10_9ZZZZ</name>
<feature type="transmembrane region" description="Helical" evidence="10">
    <location>
        <begin position="95"/>
        <end position="119"/>
    </location>
</feature>
<dbReference type="CDD" id="cd13959">
    <property type="entry name" value="PT_UbiA_COQ2"/>
    <property type="match status" value="1"/>
</dbReference>
<feature type="transmembrane region" description="Helical" evidence="10">
    <location>
        <begin position="55"/>
        <end position="75"/>
    </location>
</feature>
<keyword evidence="8 10" id="KW-1133">Transmembrane helix</keyword>
<feature type="transmembrane region" description="Helical" evidence="10">
    <location>
        <begin position="274"/>
        <end position="294"/>
    </location>
</feature>
<dbReference type="FunFam" id="1.20.120.1780:FF:000001">
    <property type="entry name" value="4-hydroxybenzoate octaprenyltransferase"/>
    <property type="match status" value="1"/>
</dbReference>
<dbReference type="Gene3D" id="1.20.120.1780">
    <property type="entry name" value="UbiA prenyltransferase"/>
    <property type="match status" value="1"/>
</dbReference>
<evidence type="ECO:0000256" key="6">
    <source>
        <dbReference type="ARBA" id="ARBA00022692"/>
    </source>
</evidence>
<dbReference type="InterPro" id="IPR006370">
    <property type="entry name" value="HB_polyprenyltransferase-like"/>
</dbReference>
<evidence type="ECO:0000256" key="10">
    <source>
        <dbReference type="SAM" id="Phobius"/>
    </source>
</evidence>
<feature type="transmembrane region" description="Helical" evidence="10">
    <location>
        <begin position="176"/>
        <end position="192"/>
    </location>
</feature>
<evidence type="ECO:0000256" key="5">
    <source>
        <dbReference type="ARBA" id="ARBA00022679"/>
    </source>
</evidence>
<dbReference type="GO" id="GO:0008412">
    <property type="term" value="F:4-hydroxybenzoate polyprenyltransferase activity"/>
    <property type="evidence" value="ECO:0007669"/>
    <property type="project" value="UniProtKB-EC"/>
</dbReference>
<comment type="cofactor">
    <cofactor evidence="1">
        <name>Mg(2+)</name>
        <dbReference type="ChEBI" id="CHEBI:18420"/>
    </cofactor>
</comment>
<dbReference type="InterPro" id="IPR039653">
    <property type="entry name" value="Prenyltransferase"/>
</dbReference>
<evidence type="ECO:0000256" key="8">
    <source>
        <dbReference type="ARBA" id="ARBA00022989"/>
    </source>
</evidence>